<sequence>NAEKYTSLGLATDIGITYHNQDKLLTASIVVRNLGTQITTYYGGKGEPLPFEIQLGVSQKLKHAPFRFSILAQHLETPKLTYNKGQGTNSGNNPISGDIRETNTFGDIAENIMRHMIFGVEIIPVDNFFIRFGYNYRRRKELQIPTRISTVGFSWGFGINISKFNLSYGRATYHLAGASNHFSISTDLSKFRKMF</sequence>
<feature type="non-terminal residue" evidence="1">
    <location>
        <position position="1"/>
    </location>
</feature>
<name>X1VIA6_9ZZZZ</name>
<evidence type="ECO:0000313" key="1">
    <source>
        <dbReference type="EMBL" id="GAJ14786.1"/>
    </source>
</evidence>
<protein>
    <recommendedName>
        <fullName evidence="2">Type IX secretion system membrane protein PorP/SprF</fullName>
    </recommendedName>
</protein>
<comment type="caution">
    <text evidence="1">The sequence shown here is derived from an EMBL/GenBank/DDBJ whole genome shotgun (WGS) entry which is preliminary data.</text>
</comment>
<organism evidence="1">
    <name type="scientific">marine sediment metagenome</name>
    <dbReference type="NCBI Taxonomy" id="412755"/>
    <lineage>
        <taxon>unclassified sequences</taxon>
        <taxon>metagenomes</taxon>
        <taxon>ecological metagenomes</taxon>
    </lineage>
</organism>
<evidence type="ECO:0008006" key="2">
    <source>
        <dbReference type="Google" id="ProtNLM"/>
    </source>
</evidence>
<dbReference type="Gene3D" id="2.40.160.60">
    <property type="entry name" value="Outer membrane protein transport protein (OMPP1/FadL/TodX)"/>
    <property type="match status" value="1"/>
</dbReference>
<dbReference type="AlphaFoldDB" id="X1VIA6"/>
<dbReference type="EMBL" id="BARW01026030">
    <property type="protein sequence ID" value="GAJ14786.1"/>
    <property type="molecule type" value="Genomic_DNA"/>
</dbReference>
<proteinExistence type="predicted"/>
<reference evidence="1" key="1">
    <citation type="journal article" date="2014" name="Front. Microbiol.">
        <title>High frequency of phylogenetically diverse reductive dehalogenase-homologous genes in deep subseafloor sedimentary metagenomes.</title>
        <authorList>
            <person name="Kawai M."/>
            <person name="Futagami T."/>
            <person name="Toyoda A."/>
            <person name="Takaki Y."/>
            <person name="Nishi S."/>
            <person name="Hori S."/>
            <person name="Arai W."/>
            <person name="Tsubouchi T."/>
            <person name="Morono Y."/>
            <person name="Uchiyama I."/>
            <person name="Ito T."/>
            <person name="Fujiyama A."/>
            <person name="Inagaki F."/>
            <person name="Takami H."/>
        </authorList>
    </citation>
    <scope>NUCLEOTIDE SEQUENCE</scope>
    <source>
        <strain evidence="1">Expedition CK06-06</strain>
    </source>
</reference>
<gene>
    <name evidence="1" type="ORF">S12H4_42521</name>
</gene>
<accession>X1VIA6</accession>